<name>A0A6L2M391_TANCI</name>
<comment type="caution">
    <text evidence="2">The sequence shown here is derived from an EMBL/GenBank/DDBJ whole genome shotgun (WGS) entry which is preliminary data.</text>
</comment>
<dbReference type="PANTHER" id="PTHR33710:SF64">
    <property type="entry name" value="ENDONUCLEASE_EXONUCLEASE_PHOSPHATASE DOMAIN-CONTAINING PROTEIN"/>
    <property type="match status" value="1"/>
</dbReference>
<dbReference type="AlphaFoldDB" id="A0A6L2M391"/>
<reference evidence="2" key="1">
    <citation type="journal article" date="2019" name="Sci. Rep.">
        <title>Draft genome of Tanacetum cinerariifolium, the natural source of mosquito coil.</title>
        <authorList>
            <person name="Yamashiro T."/>
            <person name="Shiraishi A."/>
            <person name="Satake H."/>
            <person name="Nakayama K."/>
        </authorList>
    </citation>
    <scope>NUCLEOTIDE SEQUENCE</scope>
</reference>
<evidence type="ECO:0000256" key="1">
    <source>
        <dbReference type="SAM" id="MobiDB-lite"/>
    </source>
</evidence>
<dbReference type="PANTHER" id="PTHR33710">
    <property type="entry name" value="BNAC02G09200D PROTEIN"/>
    <property type="match status" value="1"/>
</dbReference>
<proteinExistence type="predicted"/>
<gene>
    <name evidence="2" type="ORF">Tci_039897</name>
</gene>
<feature type="region of interest" description="Disordered" evidence="1">
    <location>
        <begin position="304"/>
        <end position="327"/>
    </location>
</feature>
<evidence type="ECO:0000313" key="2">
    <source>
        <dbReference type="EMBL" id="GEU67919.1"/>
    </source>
</evidence>
<accession>A0A6L2M391</accession>
<protein>
    <recommendedName>
        <fullName evidence="3">RNA-directed DNA polymerase, eukaryota, reverse transcriptase zinc-binding domain protein</fullName>
    </recommendedName>
</protein>
<dbReference type="Gene3D" id="3.60.10.10">
    <property type="entry name" value="Endonuclease/exonuclease/phosphatase"/>
    <property type="match status" value="1"/>
</dbReference>
<dbReference type="InterPro" id="IPR036691">
    <property type="entry name" value="Endo/exonu/phosph_ase_sf"/>
</dbReference>
<dbReference type="EMBL" id="BKCJ010005655">
    <property type="protein sequence ID" value="GEU67919.1"/>
    <property type="molecule type" value="Genomic_DNA"/>
</dbReference>
<evidence type="ECO:0008006" key="3">
    <source>
        <dbReference type="Google" id="ProtNLM"/>
    </source>
</evidence>
<feature type="non-terminal residue" evidence="2">
    <location>
        <position position="844"/>
    </location>
</feature>
<dbReference type="SUPFAM" id="SSF56219">
    <property type="entry name" value="DNase I-like"/>
    <property type="match status" value="1"/>
</dbReference>
<organism evidence="2">
    <name type="scientific">Tanacetum cinerariifolium</name>
    <name type="common">Dalmatian daisy</name>
    <name type="synonym">Chrysanthemum cinerariifolium</name>
    <dbReference type="NCBI Taxonomy" id="118510"/>
    <lineage>
        <taxon>Eukaryota</taxon>
        <taxon>Viridiplantae</taxon>
        <taxon>Streptophyta</taxon>
        <taxon>Embryophyta</taxon>
        <taxon>Tracheophyta</taxon>
        <taxon>Spermatophyta</taxon>
        <taxon>Magnoliopsida</taxon>
        <taxon>eudicotyledons</taxon>
        <taxon>Gunneridae</taxon>
        <taxon>Pentapetalae</taxon>
        <taxon>asterids</taxon>
        <taxon>campanulids</taxon>
        <taxon>Asterales</taxon>
        <taxon>Asteraceae</taxon>
        <taxon>Asteroideae</taxon>
        <taxon>Anthemideae</taxon>
        <taxon>Anthemidinae</taxon>
        <taxon>Tanacetum</taxon>
    </lineage>
</organism>
<sequence length="844" mass="97181">MSGSQRSKEDDVQKISTHVVDVFIPDRRMKAGKRFAFVRFIKVLDIDRLINNLCTVWMGRNKIHANVADFKGNRYTNKVTRNQVQNVGMEECPNMVLDETCLNHEDFSLCLLGKVNEFASLTNLKVVLGKEGYANIELKYMGGFWVMIVFKDDETKKRFQFNLGVGSWFSQIIQAHNDFVIDERVIWVEVEGVPCKWWSRNTFSRIASRWGTLLNGEELEEEGYHSNRICIRWVPDFKEDGEEGYDMNDGSNEDDMEEVPETNFEEVPDKSIFEGNSVKQNDVHSEDPFGIYVVLNKKRDGKNIDDKHEDSLKYPPRFTPNEEGDVPVEKVDNWSNENRVNDGQEDGICVGQHFHERVEVSNDTHESTCSGHFKKSKVPRKGGSILELMMNSLTWGQTIGYDMTFVIMGDFNEVRDISERFGSIFNKHGAEAFNSFIVNACLVEVPLGGCSFTWCHKSTKKMSKLDWFLIFDNLMCSCPIISSTSLERFLSDHRPIIMREAHYDYGPIPFKFFHYWFELDGFDKKSILKAELADLDGVINKGEGSDVDGHRRREVVQLIQERGISLRDVLWSRMMIWKGRCLKNDDLEREVFNEEIKREVWDCGIDKAPRPDGFTFGFYRWYWDIIGNDVVDAVKWFFLHGEIPKGGNIVTNSRATPSWKEIVSLTVLVKLASYIWKSVLASKDVGGHGVSSLFALNRALMFKWIWRFFSQKNSLWVRVVKALHGEDGKIGKKVQPRYPSTWINIINEIESLKLHGIDLVSFITPKLGNGVNTLFWDVAWCGDIAFKNLVPRLYALESIKNIEVASKLSHGGLEFSFRRNPRGGVEQKQFERLKEMVEGVTLSN</sequence>